<keyword evidence="5" id="KW-0627">Porphyrin biosynthesis</keyword>
<dbReference type="UniPathway" id="UPA00262">
    <property type="reaction ID" value="UER00222"/>
</dbReference>
<dbReference type="GO" id="GO:0043115">
    <property type="term" value="F:precorrin-2 dehydrogenase activity"/>
    <property type="evidence" value="ECO:0007669"/>
    <property type="project" value="UniProtKB-EC"/>
</dbReference>
<organism evidence="7 8">
    <name type="scientific">Staphylococcus felis</name>
    <dbReference type="NCBI Taxonomy" id="46127"/>
    <lineage>
        <taxon>Bacteria</taxon>
        <taxon>Bacillati</taxon>
        <taxon>Bacillota</taxon>
        <taxon>Bacilli</taxon>
        <taxon>Bacillales</taxon>
        <taxon>Staphylococcaceae</taxon>
        <taxon>Staphylococcus</taxon>
    </lineage>
</organism>
<sequence>MSLSLNVNVDRMTILVVGGGRIATRRVLKLLNAQSTLIHVVSPSVTSTLNQLIRKNKLKWSKKVFQASDIQGAQFIIAATDNPKLHEKIKALIPSNVLFNDVIHHDASNIHFAKEVRRGRLSIQITTNGASPKLTQKIAKEIEEIYDHQYEGYVEFLYQCRKLIKQKPISMDEKIQLLDMLLEEKFMNADAQQEMLCRLRH</sequence>
<evidence type="ECO:0000256" key="4">
    <source>
        <dbReference type="ARBA" id="ARBA00023027"/>
    </source>
</evidence>
<dbReference type="Pfam" id="PF13241">
    <property type="entry name" value="NAD_binding_7"/>
    <property type="match status" value="1"/>
</dbReference>
<dbReference type="NCBIfam" id="TIGR01470">
    <property type="entry name" value="cysG_Nterm"/>
    <property type="match status" value="1"/>
</dbReference>
<keyword evidence="3" id="KW-0560">Oxidoreductase</keyword>
<comment type="catalytic activity">
    <reaction evidence="6">
        <text>precorrin-2 + NAD(+) = sirohydrochlorin + NADH + 2 H(+)</text>
        <dbReference type="Rhea" id="RHEA:15613"/>
        <dbReference type="ChEBI" id="CHEBI:15378"/>
        <dbReference type="ChEBI" id="CHEBI:57540"/>
        <dbReference type="ChEBI" id="CHEBI:57945"/>
        <dbReference type="ChEBI" id="CHEBI:58351"/>
        <dbReference type="ChEBI" id="CHEBI:58827"/>
        <dbReference type="EC" id="1.3.1.76"/>
    </reaction>
</comment>
<evidence type="ECO:0000256" key="1">
    <source>
        <dbReference type="ARBA" id="ARBA00005010"/>
    </source>
</evidence>
<dbReference type="InterPro" id="IPR006367">
    <property type="entry name" value="Sirohaem_synthase_N"/>
</dbReference>
<dbReference type="Gene3D" id="3.40.50.720">
    <property type="entry name" value="NAD(P)-binding Rossmann-like Domain"/>
    <property type="match status" value="1"/>
</dbReference>
<dbReference type="GeneID" id="48057847"/>
<dbReference type="RefSeq" id="WP_103208173.1">
    <property type="nucleotide sequence ID" value="NZ_CAJUZQ010000040.1"/>
</dbReference>
<dbReference type="GO" id="GO:0004325">
    <property type="term" value="F:ferrochelatase activity"/>
    <property type="evidence" value="ECO:0007669"/>
    <property type="project" value="InterPro"/>
</dbReference>
<dbReference type="InterPro" id="IPR028161">
    <property type="entry name" value="Met8-like"/>
</dbReference>
<proteinExistence type="predicted"/>
<evidence type="ECO:0000256" key="6">
    <source>
        <dbReference type="ARBA" id="ARBA00047561"/>
    </source>
</evidence>
<gene>
    <name evidence="7" type="ORF">DOS83_11775</name>
</gene>
<dbReference type="Gene3D" id="1.10.8.610">
    <property type="entry name" value="SirC, precorrin-2 dehydrogenase, C-terminal helical domain-like"/>
    <property type="match status" value="1"/>
</dbReference>
<dbReference type="PANTHER" id="PTHR35330">
    <property type="entry name" value="SIROHEME BIOSYNTHESIS PROTEIN MET8"/>
    <property type="match status" value="1"/>
</dbReference>
<keyword evidence="4" id="KW-0520">NAD</keyword>
<dbReference type="OrthoDB" id="9773765at2"/>
<evidence type="ECO:0000313" key="7">
    <source>
        <dbReference type="EMBL" id="REH91111.1"/>
    </source>
</evidence>
<accession>A0A2K3ZGX2</accession>
<dbReference type="InterPro" id="IPR042518">
    <property type="entry name" value="SirC_C"/>
</dbReference>
<dbReference type="Pfam" id="PF22440">
    <property type="entry name" value="SirC_C"/>
    <property type="match status" value="1"/>
</dbReference>
<reference evidence="7 8" key="1">
    <citation type="journal article" date="2018" name="Vet. Microbiol.">
        <title>Characterisation of Staphylococcus felis isolated from cats using whole genome sequencing.</title>
        <authorList>
            <person name="Worthing K."/>
            <person name="Pang S."/>
            <person name="Trott D.J."/>
            <person name="Abraham S."/>
            <person name="Coombs G.W."/>
            <person name="Jordan D."/>
            <person name="McIntyre L."/>
            <person name="Davies M.R."/>
            <person name="Norris J."/>
        </authorList>
    </citation>
    <scope>NUCLEOTIDE SEQUENCE [LARGE SCALE GENOMIC DNA]</scope>
    <source>
        <strain evidence="7 8">F9</strain>
    </source>
</reference>
<dbReference type="SUPFAM" id="SSF51735">
    <property type="entry name" value="NAD(P)-binding Rossmann-fold domains"/>
    <property type="match status" value="1"/>
</dbReference>
<dbReference type="EC" id="1.3.1.76" evidence="2"/>
<protein>
    <recommendedName>
        <fullName evidence="2">precorrin-2 dehydrogenase</fullName>
        <ecNumber evidence="2">1.3.1.76</ecNumber>
    </recommendedName>
</protein>
<evidence type="ECO:0000256" key="5">
    <source>
        <dbReference type="ARBA" id="ARBA00023244"/>
    </source>
</evidence>
<dbReference type="EMBL" id="QKXQ01000562">
    <property type="protein sequence ID" value="REH91111.1"/>
    <property type="molecule type" value="Genomic_DNA"/>
</dbReference>
<dbReference type="Proteomes" id="UP000256562">
    <property type="component" value="Unassembled WGS sequence"/>
</dbReference>
<evidence type="ECO:0000256" key="3">
    <source>
        <dbReference type="ARBA" id="ARBA00023002"/>
    </source>
</evidence>
<dbReference type="InterPro" id="IPR036291">
    <property type="entry name" value="NAD(P)-bd_dom_sf"/>
</dbReference>
<dbReference type="PANTHER" id="PTHR35330:SF1">
    <property type="entry name" value="SIROHEME BIOSYNTHESIS PROTEIN MET8"/>
    <property type="match status" value="1"/>
</dbReference>
<dbReference type="SUPFAM" id="SSF75615">
    <property type="entry name" value="Siroheme synthase middle domains-like"/>
    <property type="match status" value="1"/>
</dbReference>
<evidence type="ECO:0000256" key="2">
    <source>
        <dbReference type="ARBA" id="ARBA00012400"/>
    </source>
</evidence>
<evidence type="ECO:0000313" key="8">
    <source>
        <dbReference type="Proteomes" id="UP000256562"/>
    </source>
</evidence>
<comment type="caution">
    <text evidence="7">The sequence shown here is derived from an EMBL/GenBank/DDBJ whole genome shotgun (WGS) entry which is preliminary data.</text>
</comment>
<comment type="pathway">
    <text evidence="1">Porphyrin-containing compound metabolism; siroheme biosynthesis; sirohydrochlorin from precorrin-2: step 1/1.</text>
</comment>
<dbReference type="GO" id="GO:0019354">
    <property type="term" value="P:siroheme biosynthetic process"/>
    <property type="evidence" value="ECO:0007669"/>
    <property type="project" value="UniProtKB-UniPathway"/>
</dbReference>
<dbReference type="Pfam" id="PF14824">
    <property type="entry name" value="Sirohm_synth_M"/>
    <property type="match status" value="1"/>
</dbReference>
<dbReference type="AlphaFoldDB" id="A0A2K3ZGX2"/>
<name>A0A2K3ZGX2_9STAP</name>
<dbReference type="InterPro" id="IPR028281">
    <property type="entry name" value="Sirohaem_synthase_central"/>
</dbReference>
<dbReference type="NCBIfam" id="NF005222">
    <property type="entry name" value="PRK06718.1"/>
    <property type="match status" value="1"/>
</dbReference>
<dbReference type="KEGG" id="sfq:C7J90_06385"/>